<dbReference type="SMART" id="SM01119">
    <property type="entry name" value="D-ser_dehydrat"/>
    <property type="match status" value="1"/>
</dbReference>
<accession>A0A1S2LGF7</accession>
<reference evidence="4 5" key="1">
    <citation type="submission" date="2016-10" db="EMBL/GenBank/DDBJ databases">
        <title>Draft genome sequences of four alkaliphilic bacteria belonging to the Anaerobacillus genus.</title>
        <authorList>
            <person name="Bassil N.M."/>
            <person name="Lloyd J.R."/>
        </authorList>
    </citation>
    <scope>NUCLEOTIDE SEQUENCE [LARGE SCALE GENOMIC DNA]</scope>
    <source>
        <strain evidence="4 5">DSM 15340</strain>
    </source>
</reference>
<dbReference type="EMBL" id="MLQQ01000026">
    <property type="protein sequence ID" value="OIJ11629.1"/>
    <property type="molecule type" value="Genomic_DNA"/>
</dbReference>
<evidence type="ECO:0000259" key="3">
    <source>
        <dbReference type="SMART" id="SM01119"/>
    </source>
</evidence>
<dbReference type="InterPro" id="IPR026956">
    <property type="entry name" value="D-ser_dehydrat-like_dom"/>
</dbReference>
<gene>
    <name evidence="4" type="ORF">BKP35_11875</name>
</gene>
<keyword evidence="5" id="KW-1185">Reference proteome</keyword>
<dbReference type="Gene3D" id="3.20.20.10">
    <property type="entry name" value="Alanine racemase"/>
    <property type="match status" value="1"/>
</dbReference>
<feature type="domain" description="D-serine dehydratase-like" evidence="3">
    <location>
        <begin position="255"/>
        <end position="350"/>
    </location>
</feature>
<dbReference type="Pfam" id="PF01168">
    <property type="entry name" value="Ala_racemase_N"/>
    <property type="match status" value="1"/>
</dbReference>
<evidence type="ECO:0000313" key="5">
    <source>
        <dbReference type="Proteomes" id="UP000180098"/>
    </source>
</evidence>
<organism evidence="4 5">
    <name type="scientific">Anaerobacillus arseniciselenatis</name>
    <dbReference type="NCBI Taxonomy" id="85682"/>
    <lineage>
        <taxon>Bacteria</taxon>
        <taxon>Bacillati</taxon>
        <taxon>Bacillota</taxon>
        <taxon>Bacilli</taxon>
        <taxon>Bacillales</taxon>
        <taxon>Bacillaceae</taxon>
        <taxon>Anaerobacillus</taxon>
    </lineage>
</organism>
<comment type="caution">
    <text evidence="4">The sequence shown here is derived from an EMBL/GenBank/DDBJ whole genome shotgun (WGS) entry which is preliminary data.</text>
</comment>
<evidence type="ECO:0000313" key="4">
    <source>
        <dbReference type="EMBL" id="OIJ11629.1"/>
    </source>
</evidence>
<proteinExistence type="inferred from homology"/>
<dbReference type="InterPro" id="IPR051466">
    <property type="entry name" value="D-amino_acid_metab_enzyme"/>
</dbReference>
<dbReference type="AlphaFoldDB" id="A0A1S2LGF7"/>
<dbReference type="InterPro" id="IPR029066">
    <property type="entry name" value="PLP-binding_barrel"/>
</dbReference>
<dbReference type="InterPro" id="IPR001608">
    <property type="entry name" value="Ala_racemase_N"/>
</dbReference>
<dbReference type="PANTHER" id="PTHR28004:SF2">
    <property type="entry name" value="D-SERINE DEHYDRATASE"/>
    <property type="match status" value="1"/>
</dbReference>
<sequence>MSTNDINNLDTPSLLLDLNILERNLNFISEIAKKNNTQWRPHIKTHKSVQIAKMQMERGACGITVAKLEEAEIMAEAGIDNILIAYPLSNKQKLERLRKLTNSAHIIISIDSKQQAELVNEAFQGVSQIEVWIKVNSGLNRCGVEVEEVLELAEVITKLNNLNLTGIFTHAGHSYAATSEEEIKEIAICEAETVIKSSEACEGAGISITHRSVGSTPTYKYGASIEGITEIRPGNAAFHDMCQVGLGVATTEQCALTILASVVSVKKDRLIFDIGSKALALDQGAHGNTSVKGYGNVCGHPEITIARLSEEHGVATFSSETALKLTYKVQVIPNHACVVANLFNEYIVHRDGEVVDTWNVDARGKMK</sequence>
<dbReference type="RefSeq" id="WP_071313562.1">
    <property type="nucleotide sequence ID" value="NZ_MLQQ01000026.1"/>
</dbReference>
<keyword evidence="2" id="KW-0456">Lyase</keyword>
<dbReference type="OrthoDB" id="9788869at2"/>
<dbReference type="Pfam" id="PF14031">
    <property type="entry name" value="D-ser_dehydrat"/>
    <property type="match status" value="1"/>
</dbReference>
<evidence type="ECO:0000256" key="2">
    <source>
        <dbReference type="ARBA" id="ARBA00023239"/>
    </source>
</evidence>
<dbReference type="Proteomes" id="UP000180098">
    <property type="component" value="Unassembled WGS sequence"/>
</dbReference>
<dbReference type="InterPro" id="IPR042208">
    <property type="entry name" value="D-ser_dehydrat-like_sf"/>
</dbReference>
<evidence type="ECO:0000256" key="1">
    <source>
        <dbReference type="ARBA" id="ARBA00005323"/>
    </source>
</evidence>
<comment type="similarity">
    <text evidence="1">Belongs to the DSD1 family.</text>
</comment>
<name>A0A1S2LGF7_9BACI</name>
<dbReference type="GO" id="GO:0008721">
    <property type="term" value="F:D-serine ammonia-lyase activity"/>
    <property type="evidence" value="ECO:0007669"/>
    <property type="project" value="TreeGrafter"/>
</dbReference>
<dbReference type="SUPFAM" id="SSF51419">
    <property type="entry name" value="PLP-binding barrel"/>
    <property type="match status" value="1"/>
</dbReference>
<dbReference type="GO" id="GO:0036088">
    <property type="term" value="P:D-serine catabolic process"/>
    <property type="evidence" value="ECO:0007669"/>
    <property type="project" value="TreeGrafter"/>
</dbReference>
<dbReference type="Gene3D" id="2.40.37.20">
    <property type="entry name" value="D-serine dehydratase-like domain"/>
    <property type="match status" value="1"/>
</dbReference>
<protein>
    <submittedName>
        <fullName evidence="4">Alanine racemase</fullName>
    </submittedName>
</protein>
<dbReference type="PANTHER" id="PTHR28004">
    <property type="entry name" value="ZGC:162816-RELATED"/>
    <property type="match status" value="1"/>
</dbReference>